<evidence type="ECO:0000256" key="1">
    <source>
        <dbReference type="ARBA" id="ARBA00004651"/>
    </source>
</evidence>
<keyword evidence="4 6" id="KW-1133">Transmembrane helix</keyword>
<reference evidence="9" key="1">
    <citation type="submission" date="2020-04" db="EMBL/GenBank/DDBJ databases">
        <title>Description of novel Gluconacetobacter.</title>
        <authorList>
            <person name="Sombolestani A."/>
        </authorList>
    </citation>
    <scope>NUCLEOTIDE SEQUENCE [LARGE SCALE GENOMIC DNA]</scope>
    <source>
        <strain evidence="9">LMG 1745</strain>
    </source>
</reference>
<feature type="transmembrane region" description="Helical" evidence="6">
    <location>
        <begin position="76"/>
        <end position="94"/>
    </location>
</feature>
<feature type="domain" description="Major facilitator superfamily (MFS) profile" evidence="7">
    <location>
        <begin position="35"/>
        <end position="405"/>
    </location>
</feature>
<dbReference type="InterPro" id="IPR050189">
    <property type="entry name" value="MFS_Efflux_Transporters"/>
</dbReference>
<dbReference type="RefSeq" id="WP_194263199.1">
    <property type="nucleotide sequence ID" value="NZ_JABCQH010000014.1"/>
</dbReference>
<accession>A0ABR9YZ48</accession>
<keyword evidence="9" id="KW-1185">Reference proteome</keyword>
<feature type="transmembrane region" description="Helical" evidence="6">
    <location>
        <begin position="265"/>
        <end position="285"/>
    </location>
</feature>
<feature type="transmembrane region" description="Helical" evidence="6">
    <location>
        <begin position="101"/>
        <end position="124"/>
    </location>
</feature>
<keyword evidence="5 6" id="KW-0472">Membrane</keyword>
<dbReference type="PANTHER" id="PTHR43124:SF3">
    <property type="entry name" value="CHLORAMPHENICOL EFFLUX PUMP RV0191"/>
    <property type="match status" value="1"/>
</dbReference>
<feature type="transmembrane region" description="Helical" evidence="6">
    <location>
        <begin position="130"/>
        <end position="152"/>
    </location>
</feature>
<dbReference type="EMBL" id="JABCQH010000014">
    <property type="protein sequence ID" value="MBF0889431.1"/>
    <property type="molecule type" value="Genomic_DNA"/>
</dbReference>
<dbReference type="SUPFAM" id="SSF103473">
    <property type="entry name" value="MFS general substrate transporter"/>
    <property type="match status" value="1"/>
</dbReference>
<feature type="transmembrane region" description="Helical" evidence="6">
    <location>
        <begin position="323"/>
        <end position="342"/>
    </location>
</feature>
<evidence type="ECO:0000256" key="3">
    <source>
        <dbReference type="ARBA" id="ARBA00022692"/>
    </source>
</evidence>
<feature type="transmembrane region" description="Helical" evidence="6">
    <location>
        <begin position="382"/>
        <end position="401"/>
    </location>
</feature>
<protein>
    <submittedName>
        <fullName evidence="8">MFS transporter</fullName>
    </submittedName>
</protein>
<evidence type="ECO:0000256" key="6">
    <source>
        <dbReference type="SAM" id="Phobius"/>
    </source>
</evidence>
<evidence type="ECO:0000256" key="4">
    <source>
        <dbReference type="ARBA" id="ARBA00022989"/>
    </source>
</evidence>
<dbReference type="Proteomes" id="UP000662701">
    <property type="component" value="Unassembled WGS sequence"/>
</dbReference>
<evidence type="ECO:0000256" key="5">
    <source>
        <dbReference type="ARBA" id="ARBA00023136"/>
    </source>
</evidence>
<comment type="caution">
    <text evidence="8">The sequence shown here is derived from an EMBL/GenBank/DDBJ whole genome shotgun (WGS) entry which is preliminary data.</text>
</comment>
<feature type="transmembrane region" description="Helical" evidence="6">
    <location>
        <begin position="159"/>
        <end position="181"/>
    </location>
</feature>
<feature type="transmembrane region" description="Helical" evidence="6">
    <location>
        <begin position="236"/>
        <end position="253"/>
    </location>
</feature>
<dbReference type="Pfam" id="PF07690">
    <property type="entry name" value="MFS_1"/>
    <property type="match status" value="1"/>
</dbReference>
<comment type="subcellular location">
    <subcellularLocation>
        <location evidence="1">Cell membrane</location>
        <topology evidence="1">Multi-pass membrane protein</topology>
    </subcellularLocation>
</comment>
<dbReference type="Gene3D" id="1.20.1250.20">
    <property type="entry name" value="MFS general substrate transporter like domains"/>
    <property type="match status" value="1"/>
</dbReference>
<feature type="transmembrane region" description="Helical" evidence="6">
    <location>
        <begin position="187"/>
        <end position="206"/>
    </location>
</feature>
<dbReference type="InterPro" id="IPR011701">
    <property type="entry name" value="MFS"/>
</dbReference>
<name>A0ABR9YZ48_9PROT</name>
<dbReference type="InterPro" id="IPR036259">
    <property type="entry name" value="MFS_trans_sf"/>
</dbReference>
<sequence>MYLGIHLSDLKFQKICFHHAEFDSREISPTRQKLAILSLALGSFASVTTEFLPVGILPDISRTFSVSPGTAGLTMTVPGMMAALSAPGVMLFSGRTDRRRIILWLSLILLAGCLIATMAPTFAVMLLSRALVGISLCAFWAMGLSVAVELVAKDKAHQAAAAVFAGVTAAMILGVPMGSLVAEYSSWRGAFVAAAIIAIAALLMQWRMLPAVPAESHVRLTDFKAFVRLPEARKNIVMIAAVFAAHFAAYTYLTPLIHEAGIPSGAVTFLLLAYGAIGFASNLVASRFLENNLKATLFASKISLAIPFLLLPVLLIFPKFETVLILLWAVAWGALPLCLNTWHRSIETDHSEAAAAMFTFTAQVAIAVGSSLGGAIVDHFGLRANFWMSALIVILSAFYLAPHRKAE</sequence>
<reference evidence="8 9" key="2">
    <citation type="submission" date="2020-11" db="EMBL/GenBank/DDBJ databases">
        <title>Description of novel Gluconobacter species.</title>
        <authorList>
            <person name="Cleenwerck I."/>
            <person name="Cnockaert M."/>
            <person name="Borremans W."/>
            <person name="Wieme A.D."/>
            <person name="De Vuyst L."/>
            <person name="Vandamme P."/>
        </authorList>
    </citation>
    <scope>NUCLEOTIDE SEQUENCE [LARGE SCALE GENOMIC DNA]</scope>
    <source>
        <strain evidence="8 9">LMG 1745</strain>
    </source>
</reference>
<evidence type="ECO:0000313" key="9">
    <source>
        <dbReference type="Proteomes" id="UP000662701"/>
    </source>
</evidence>
<dbReference type="InterPro" id="IPR020846">
    <property type="entry name" value="MFS_dom"/>
</dbReference>
<feature type="transmembrane region" description="Helical" evidence="6">
    <location>
        <begin position="34"/>
        <end position="56"/>
    </location>
</feature>
<dbReference type="PANTHER" id="PTHR43124">
    <property type="entry name" value="PURINE EFFLUX PUMP PBUE"/>
    <property type="match status" value="1"/>
</dbReference>
<gene>
    <name evidence="8" type="ORF">HKD19_12865</name>
</gene>
<evidence type="ECO:0000313" key="8">
    <source>
        <dbReference type="EMBL" id="MBF0889431.1"/>
    </source>
</evidence>
<keyword evidence="3 6" id="KW-0812">Transmembrane</keyword>
<evidence type="ECO:0000259" key="7">
    <source>
        <dbReference type="PROSITE" id="PS50850"/>
    </source>
</evidence>
<proteinExistence type="predicted"/>
<dbReference type="CDD" id="cd17324">
    <property type="entry name" value="MFS_NepI_like"/>
    <property type="match status" value="1"/>
</dbReference>
<feature type="transmembrane region" description="Helical" evidence="6">
    <location>
        <begin position="297"/>
        <end position="317"/>
    </location>
</feature>
<dbReference type="PROSITE" id="PS50850">
    <property type="entry name" value="MFS"/>
    <property type="match status" value="1"/>
</dbReference>
<evidence type="ECO:0000256" key="2">
    <source>
        <dbReference type="ARBA" id="ARBA00022475"/>
    </source>
</evidence>
<keyword evidence="2" id="KW-1003">Cell membrane</keyword>
<feature type="transmembrane region" description="Helical" evidence="6">
    <location>
        <begin position="354"/>
        <end position="376"/>
    </location>
</feature>
<organism evidence="8 9">
    <name type="scientific">Gluconobacter cadivus</name>
    <dbReference type="NCBI Taxonomy" id="2728101"/>
    <lineage>
        <taxon>Bacteria</taxon>
        <taxon>Pseudomonadati</taxon>
        <taxon>Pseudomonadota</taxon>
        <taxon>Alphaproteobacteria</taxon>
        <taxon>Acetobacterales</taxon>
        <taxon>Acetobacteraceae</taxon>
        <taxon>Gluconobacter</taxon>
    </lineage>
</organism>